<name>A0A3M2L5G5_9NOCA</name>
<dbReference type="SUPFAM" id="SSF48498">
    <property type="entry name" value="Tetracyclin repressor-like, C-terminal domain"/>
    <property type="match status" value="1"/>
</dbReference>
<dbReference type="OrthoDB" id="4567939at2"/>
<evidence type="ECO:0000256" key="1">
    <source>
        <dbReference type="ARBA" id="ARBA00023015"/>
    </source>
</evidence>
<organism evidence="6 7">
    <name type="scientific">Nocardia stercoris</name>
    <dbReference type="NCBI Taxonomy" id="2483361"/>
    <lineage>
        <taxon>Bacteria</taxon>
        <taxon>Bacillati</taxon>
        <taxon>Actinomycetota</taxon>
        <taxon>Actinomycetes</taxon>
        <taxon>Mycobacteriales</taxon>
        <taxon>Nocardiaceae</taxon>
        <taxon>Nocardia</taxon>
    </lineage>
</organism>
<dbReference type="EMBL" id="RFFH01000004">
    <property type="protein sequence ID" value="RMI32932.1"/>
    <property type="molecule type" value="Genomic_DNA"/>
</dbReference>
<protein>
    <submittedName>
        <fullName evidence="6">TetR/AcrR family transcriptional regulator</fullName>
    </submittedName>
</protein>
<dbReference type="SUPFAM" id="SSF46689">
    <property type="entry name" value="Homeodomain-like"/>
    <property type="match status" value="1"/>
</dbReference>
<dbReference type="Pfam" id="PF00440">
    <property type="entry name" value="TetR_N"/>
    <property type="match status" value="1"/>
</dbReference>
<dbReference type="Gene3D" id="1.10.357.10">
    <property type="entry name" value="Tetracycline Repressor, domain 2"/>
    <property type="match status" value="1"/>
</dbReference>
<keyword evidence="2 4" id="KW-0238">DNA-binding</keyword>
<dbReference type="PANTHER" id="PTHR47506:SF3">
    <property type="entry name" value="HTH-TYPE TRANSCRIPTIONAL REGULATOR LMRA"/>
    <property type="match status" value="1"/>
</dbReference>
<gene>
    <name evidence="6" type="ORF">EBN03_13545</name>
</gene>
<evidence type="ECO:0000313" key="7">
    <source>
        <dbReference type="Proteomes" id="UP000279275"/>
    </source>
</evidence>
<dbReference type="InterPro" id="IPR009057">
    <property type="entry name" value="Homeodomain-like_sf"/>
</dbReference>
<keyword evidence="3" id="KW-0804">Transcription</keyword>
<dbReference type="InterPro" id="IPR036271">
    <property type="entry name" value="Tet_transcr_reg_TetR-rel_C_sf"/>
</dbReference>
<evidence type="ECO:0000256" key="4">
    <source>
        <dbReference type="PROSITE-ProRule" id="PRU00335"/>
    </source>
</evidence>
<dbReference type="PRINTS" id="PR00455">
    <property type="entry name" value="HTHTETR"/>
</dbReference>
<dbReference type="InterPro" id="IPR054156">
    <property type="entry name" value="YxaF_TetR_C"/>
</dbReference>
<evidence type="ECO:0000313" key="6">
    <source>
        <dbReference type="EMBL" id="RMI32932.1"/>
    </source>
</evidence>
<proteinExistence type="predicted"/>
<evidence type="ECO:0000256" key="3">
    <source>
        <dbReference type="ARBA" id="ARBA00023163"/>
    </source>
</evidence>
<accession>A0A3M2L5G5</accession>
<comment type="caution">
    <text evidence="6">The sequence shown here is derived from an EMBL/GenBank/DDBJ whole genome shotgun (WGS) entry which is preliminary data.</text>
</comment>
<dbReference type="Pfam" id="PF21993">
    <property type="entry name" value="TetR_C_13_2"/>
    <property type="match status" value="1"/>
</dbReference>
<dbReference type="Proteomes" id="UP000279275">
    <property type="component" value="Unassembled WGS sequence"/>
</dbReference>
<dbReference type="RefSeq" id="WP_122188317.1">
    <property type="nucleotide sequence ID" value="NZ_RFFH01000004.1"/>
</dbReference>
<dbReference type="GO" id="GO:0003677">
    <property type="term" value="F:DNA binding"/>
    <property type="evidence" value="ECO:0007669"/>
    <property type="project" value="UniProtKB-UniRule"/>
</dbReference>
<feature type="domain" description="HTH tetR-type" evidence="5">
    <location>
        <begin position="5"/>
        <end position="65"/>
    </location>
</feature>
<dbReference type="PROSITE" id="PS50977">
    <property type="entry name" value="HTH_TETR_2"/>
    <property type="match status" value="1"/>
</dbReference>
<keyword evidence="7" id="KW-1185">Reference proteome</keyword>
<dbReference type="AlphaFoldDB" id="A0A3M2L5G5"/>
<keyword evidence="1" id="KW-0805">Transcription regulation</keyword>
<evidence type="ECO:0000259" key="5">
    <source>
        <dbReference type="PROSITE" id="PS50977"/>
    </source>
</evidence>
<dbReference type="PANTHER" id="PTHR47506">
    <property type="entry name" value="TRANSCRIPTIONAL REGULATORY PROTEIN"/>
    <property type="match status" value="1"/>
</dbReference>
<evidence type="ECO:0000256" key="2">
    <source>
        <dbReference type="ARBA" id="ARBA00023125"/>
    </source>
</evidence>
<reference evidence="6 7" key="1">
    <citation type="submission" date="2018-10" db="EMBL/GenBank/DDBJ databases">
        <title>Isolation from cow dung.</title>
        <authorList>
            <person name="Ling L."/>
        </authorList>
    </citation>
    <scope>NUCLEOTIDE SEQUENCE [LARGE SCALE GENOMIC DNA]</scope>
    <source>
        <strain evidence="6 7">NEAU-LL90</strain>
    </source>
</reference>
<feature type="DNA-binding region" description="H-T-H motif" evidence="4">
    <location>
        <begin position="28"/>
        <end position="47"/>
    </location>
</feature>
<sequence>MAPRSETRQRFLDAAADLFQRQGYHATGLNQLVSAGGAPKGSFYFHFPGGKEQLATEAVSQSGEQMRVMLTTLLDTGGFPAVIDALVEVLEQSGYERGCPLANIALDGSDALRGAVADQLGSWRSAITGYLTAYEVEPARAEQLSTMALASIEGALLLAKTWRDAAPLRSVGAYLIETLSKEIP</sequence>
<dbReference type="InterPro" id="IPR001647">
    <property type="entry name" value="HTH_TetR"/>
</dbReference>